<evidence type="ECO:0000313" key="3">
    <source>
        <dbReference type="Proteomes" id="UP001229486"/>
    </source>
</evidence>
<sequence length="162" mass="17768">MTQKMMSDTHFEIVFVTAAEVLPLRDRVLRADRPAGASELRCDRNANTLHLGAVVGNELVGVGTIAMEDPPGVGIGDAWRLCGMAVLAGWRGQGIGKALAEKCIDHAKLATGRIVWCSARESAFEFYRRIGFVLVGDLFTRPETIGERYARMECHLADEVNH</sequence>
<dbReference type="PROSITE" id="PS51186">
    <property type="entry name" value="GNAT"/>
    <property type="match status" value="1"/>
</dbReference>
<feature type="domain" description="N-acetyltransferase" evidence="1">
    <location>
        <begin position="11"/>
        <end position="157"/>
    </location>
</feature>
<organism evidence="2 3">
    <name type="scientific">Paraburkholderia caledonica</name>
    <dbReference type="NCBI Taxonomy" id="134536"/>
    <lineage>
        <taxon>Bacteria</taxon>
        <taxon>Pseudomonadati</taxon>
        <taxon>Pseudomonadota</taxon>
        <taxon>Betaproteobacteria</taxon>
        <taxon>Burkholderiales</taxon>
        <taxon>Burkholderiaceae</taxon>
        <taxon>Paraburkholderia</taxon>
    </lineage>
</organism>
<proteinExistence type="predicted"/>
<dbReference type="CDD" id="cd04301">
    <property type="entry name" value="NAT_SF"/>
    <property type="match status" value="1"/>
</dbReference>
<evidence type="ECO:0000259" key="1">
    <source>
        <dbReference type="PROSITE" id="PS51186"/>
    </source>
</evidence>
<dbReference type="Gene3D" id="3.40.630.30">
    <property type="match status" value="1"/>
</dbReference>
<dbReference type="GO" id="GO:0016747">
    <property type="term" value="F:acyltransferase activity, transferring groups other than amino-acyl groups"/>
    <property type="evidence" value="ECO:0007669"/>
    <property type="project" value="InterPro"/>
</dbReference>
<dbReference type="InterPro" id="IPR016181">
    <property type="entry name" value="Acyl_CoA_acyltransferase"/>
</dbReference>
<dbReference type="RefSeq" id="WP_392396086.1">
    <property type="nucleotide sequence ID" value="NZ_JAURTK010000021.1"/>
</dbReference>
<dbReference type="Proteomes" id="UP001229486">
    <property type="component" value="Unassembled WGS sequence"/>
</dbReference>
<protein>
    <submittedName>
        <fullName evidence="2">Ribosomal protein S18 acetylase RimI-like enzyme</fullName>
    </submittedName>
</protein>
<dbReference type="Pfam" id="PF00583">
    <property type="entry name" value="Acetyltransf_1"/>
    <property type="match status" value="1"/>
</dbReference>
<gene>
    <name evidence="2" type="ORF">J2793_006961</name>
</gene>
<evidence type="ECO:0000313" key="2">
    <source>
        <dbReference type="EMBL" id="MDP9651486.1"/>
    </source>
</evidence>
<accession>A0AB73IN97</accession>
<dbReference type="AlphaFoldDB" id="A0AB73IN97"/>
<dbReference type="SUPFAM" id="SSF55729">
    <property type="entry name" value="Acyl-CoA N-acyltransferases (Nat)"/>
    <property type="match status" value="1"/>
</dbReference>
<name>A0AB73IN97_9BURK</name>
<dbReference type="EMBL" id="JAURTK010000021">
    <property type="protein sequence ID" value="MDP9651486.1"/>
    <property type="molecule type" value="Genomic_DNA"/>
</dbReference>
<comment type="caution">
    <text evidence="2">The sequence shown here is derived from an EMBL/GenBank/DDBJ whole genome shotgun (WGS) entry which is preliminary data.</text>
</comment>
<reference evidence="2" key="1">
    <citation type="submission" date="2023-07" db="EMBL/GenBank/DDBJ databases">
        <title>Sorghum-associated microbial communities from plants grown in Nebraska, USA.</title>
        <authorList>
            <person name="Schachtman D."/>
        </authorList>
    </citation>
    <scope>NUCLEOTIDE SEQUENCE</scope>
    <source>
        <strain evidence="2">DS1061</strain>
    </source>
</reference>
<dbReference type="InterPro" id="IPR000182">
    <property type="entry name" value="GNAT_dom"/>
</dbReference>